<dbReference type="Pfam" id="PF00348">
    <property type="entry name" value="polyprenyl_synt"/>
    <property type="match status" value="1"/>
</dbReference>
<dbReference type="GO" id="GO:0004659">
    <property type="term" value="F:prenyltransferase activity"/>
    <property type="evidence" value="ECO:0007669"/>
    <property type="project" value="InterPro"/>
</dbReference>
<dbReference type="CDD" id="cd00685">
    <property type="entry name" value="Trans_IPPS_HT"/>
    <property type="match status" value="1"/>
</dbReference>
<evidence type="ECO:0000256" key="2">
    <source>
        <dbReference type="ARBA" id="ARBA00006706"/>
    </source>
</evidence>
<keyword evidence="3 7" id="KW-0808">Transferase</keyword>
<evidence type="ECO:0000313" key="9">
    <source>
        <dbReference type="Proteomes" id="UP000199648"/>
    </source>
</evidence>
<comment type="similarity">
    <text evidence="2 7">Belongs to the FPP/GGPP synthase family.</text>
</comment>
<dbReference type="GO" id="GO:0016114">
    <property type="term" value="P:terpenoid biosynthetic process"/>
    <property type="evidence" value="ECO:0007669"/>
    <property type="project" value="UniProtKB-ARBA"/>
</dbReference>
<dbReference type="SFLD" id="SFLDS00005">
    <property type="entry name" value="Isoprenoid_Synthase_Type_I"/>
    <property type="match status" value="1"/>
</dbReference>
<dbReference type="SFLD" id="SFLDG01017">
    <property type="entry name" value="Polyprenyl_Transferase_Like"/>
    <property type="match status" value="1"/>
</dbReference>
<dbReference type="STRING" id="415747.SAMN03097708_01074"/>
<evidence type="ECO:0000256" key="3">
    <source>
        <dbReference type="ARBA" id="ARBA00022679"/>
    </source>
</evidence>
<sequence length="294" mass="31555">MAVEQLLEDYRERAEKVLEKSLPSANDLPGYLHEAMRYAALGGGKRVRAVLVYAAGQAVGTAPAELDAPAAAIELIHAYSLVHDDLPAMDDDDLRRGKPTCHKAFGEATAILVGDALQSLAFEVLAEQDSVNATIPMAMIRELASAAGSRGMCGGQAIDMEAVGQQLTLEQLETMHAYKTGALIRAGVRLGVLSQPTTVPETLERLDDYARAVGLAFQIRDDILDVVADTETLGKPQGSDAARRKPTYTALLGLEGAREKTRALHRRALDDLKPFGPSADPLRALADYIVKRAN</sequence>
<evidence type="ECO:0000313" key="8">
    <source>
        <dbReference type="EMBL" id="SCZ55094.1"/>
    </source>
</evidence>
<dbReference type="InterPro" id="IPR053378">
    <property type="entry name" value="Prenyl_diphosphate_synthase"/>
</dbReference>
<dbReference type="PANTHER" id="PTHR43281:SF1">
    <property type="entry name" value="FARNESYL DIPHOSPHATE SYNTHASE"/>
    <property type="match status" value="1"/>
</dbReference>
<gene>
    <name evidence="8" type="ORF">SAMN03097708_01074</name>
</gene>
<dbReference type="InterPro" id="IPR000092">
    <property type="entry name" value="Polyprenyl_synt"/>
</dbReference>
<dbReference type="SUPFAM" id="SSF48576">
    <property type="entry name" value="Terpenoid synthases"/>
    <property type="match status" value="1"/>
</dbReference>
<evidence type="ECO:0000256" key="4">
    <source>
        <dbReference type="ARBA" id="ARBA00022723"/>
    </source>
</evidence>
<dbReference type="GO" id="GO:0005737">
    <property type="term" value="C:cytoplasm"/>
    <property type="evidence" value="ECO:0007669"/>
    <property type="project" value="UniProtKB-ARBA"/>
</dbReference>
<dbReference type="PROSITE" id="PS00444">
    <property type="entry name" value="POLYPRENYL_SYNTHASE_2"/>
    <property type="match status" value="1"/>
</dbReference>
<comment type="cofactor">
    <cofactor evidence="1">
        <name>Mg(2+)</name>
        <dbReference type="ChEBI" id="CHEBI:18420"/>
    </cofactor>
</comment>
<organism evidence="8 9">
    <name type="scientific">Thiohalomonas denitrificans</name>
    <dbReference type="NCBI Taxonomy" id="415747"/>
    <lineage>
        <taxon>Bacteria</taxon>
        <taxon>Pseudomonadati</taxon>
        <taxon>Pseudomonadota</taxon>
        <taxon>Gammaproteobacteria</taxon>
        <taxon>Thiohalomonadales</taxon>
        <taxon>Thiohalomonadaceae</taxon>
        <taxon>Thiohalomonas</taxon>
    </lineage>
</organism>
<dbReference type="RefSeq" id="WP_092993588.1">
    <property type="nucleotide sequence ID" value="NZ_FMWD01000003.1"/>
</dbReference>
<dbReference type="InterPro" id="IPR033749">
    <property type="entry name" value="Polyprenyl_synt_CS"/>
</dbReference>
<name>A0A1G5PZS2_9GAMM</name>
<keyword evidence="6" id="KW-0414">Isoprene biosynthesis</keyword>
<dbReference type="EMBL" id="FMWD01000003">
    <property type="protein sequence ID" value="SCZ55094.1"/>
    <property type="molecule type" value="Genomic_DNA"/>
</dbReference>
<dbReference type="AlphaFoldDB" id="A0A1G5PZS2"/>
<dbReference type="GO" id="GO:0046872">
    <property type="term" value="F:metal ion binding"/>
    <property type="evidence" value="ECO:0007669"/>
    <property type="project" value="UniProtKB-KW"/>
</dbReference>
<dbReference type="PROSITE" id="PS00723">
    <property type="entry name" value="POLYPRENYL_SYNTHASE_1"/>
    <property type="match status" value="1"/>
</dbReference>
<accession>A0A1G5PZS2</accession>
<dbReference type="NCBIfam" id="NF007877">
    <property type="entry name" value="PRK10581.1"/>
    <property type="match status" value="1"/>
</dbReference>
<dbReference type="PANTHER" id="PTHR43281">
    <property type="entry name" value="FARNESYL DIPHOSPHATE SYNTHASE"/>
    <property type="match status" value="1"/>
</dbReference>
<dbReference type="FunFam" id="1.10.600.10:FF:000001">
    <property type="entry name" value="Geranylgeranyl diphosphate synthase"/>
    <property type="match status" value="1"/>
</dbReference>
<dbReference type="NCBIfam" id="NF045485">
    <property type="entry name" value="FPPsyn"/>
    <property type="match status" value="1"/>
</dbReference>
<dbReference type="GO" id="GO:0008654">
    <property type="term" value="P:phospholipid biosynthetic process"/>
    <property type="evidence" value="ECO:0007669"/>
    <property type="project" value="UniProtKB-ARBA"/>
</dbReference>
<reference evidence="8 9" key="1">
    <citation type="submission" date="2016-10" db="EMBL/GenBank/DDBJ databases">
        <authorList>
            <person name="de Groot N.N."/>
        </authorList>
    </citation>
    <scope>NUCLEOTIDE SEQUENCE [LARGE SCALE GENOMIC DNA]</scope>
    <source>
        <strain evidence="8 9">HLD2</strain>
    </source>
</reference>
<evidence type="ECO:0000256" key="6">
    <source>
        <dbReference type="ARBA" id="ARBA00023229"/>
    </source>
</evidence>
<protein>
    <submittedName>
        <fullName evidence="8">Farnesyl-diphosphate synthase</fullName>
    </submittedName>
</protein>
<dbReference type="Gene3D" id="1.10.600.10">
    <property type="entry name" value="Farnesyl Diphosphate Synthase"/>
    <property type="match status" value="1"/>
</dbReference>
<keyword evidence="9" id="KW-1185">Reference proteome</keyword>
<proteinExistence type="inferred from homology"/>
<evidence type="ECO:0000256" key="5">
    <source>
        <dbReference type="ARBA" id="ARBA00022842"/>
    </source>
</evidence>
<dbReference type="OrthoDB" id="9805316at2"/>
<keyword evidence="5" id="KW-0460">Magnesium</keyword>
<evidence type="ECO:0000256" key="7">
    <source>
        <dbReference type="RuleBase" id="RU004466"/>
    </source>
</evidence>
<evidence type="ECO:0000256" key="1">
    <source>
        <dbReference type="ARBA" id="ARBA00001946"/>
    </source>
</evidence>
<dbReference type="Proteomes" id="UP000199648">
    <property type="component" value="Unassembled WGS sequence"/>
</dbReference>
<keyword evidence="4" id="KW-0479">Metal-binding</keyword>
<dbReference type="InterPro" id="IPR008949">
    <property type="entry name" value="Isoprenoid_synthase_dom_sf"/>
</dbReference>